<evidence type="ECO:0000313" key="1">
    <source>
        <dbReference type="EMBL" id="PJE69972.1"/>
    </source>
</evidence>
<proteinExistence type="predicted"/>
<accession>A0A2M8L6Y8</accession>
<protein>
    <submittedName>
        <fullName evidence="1">Uncharacterized protein</fullName>
    </submittedName>
</protein>
<dbReference type="Proteomes" id="UP000231579">
    <property type="component" value="Unassembled WGS sequence"/>
</dbReference>
<dbReference type="EMBL" id="PFEM01000033">
    <property type="protein sequence ID" value="PJE69972.1"/>
    <property type="molecule type" value="Genomic_DNA"/>
</dbReference>
<evidence type="ECO:0000313" key="2">
    <source>
        <dbReference type="Proteomes" id="UP000231579"/>
    </source>
</evidence>
<dbReference type="AlphaFoldDB" id="A0A2M8L6Y8"/>
<name>A0A2M8L6Y8_9BACT</name>
<comment type="caution">
    <text evidence="1">The sequence shown here is derived from an EMBL/GenBank/DDBJ whole genome shotgun (WGS) entry which is preliminary data.</text>
</comment>
<sequence length="142" mass="16316">MIFNLIYVKVLARVCFYWHFGIGGRARMPLVVAAENLDRFRGGQLRIENPVERDCFFGRLKCVFVEGKTLRVELVWFARLADDGQWYALEDTSYAINLGCLSTIQDLGRGAIRYWIRGIGECGTFFPVDWRCQLDPSQVIGL</sequence>
<reference evidence="2" key="1">
    <citation type="submission" date="2017-09" db="EMBL/GenBank/DDBJ databases">
        <title>Depth-based differentiation of microbial function through sediment-hosted aquifers and enrichment of novel symbionts in the deep terrestrial subsurface.</title>
        <authorList>
            <person name="Probst A.J."/>
            <person name="Ladd B."/>
            <person name="Jarett J.K."/>
            <person name="Geller-Mcgrath D.E."/>
            <person name="Sieber C.M.K."/>
            <person name="Emerson J.B."/>
            <person name="Anantharaman K."/>
            <person name="Thomas B.C."/>
            <person name="Malmstrom R."/>
            <person name="Stieglmeier M."/>
            <person name="Klingl A."/>
            <person name="Woyke T."/>
            <person name="Ryan C.M."/>
            <person name="Banfield J.F."/>
        </authorList>
    </citation>
    <scope>NUCLEOTIDE SEQUENCE [LARGE SCALE GENOMIC DNA]</scope>
</reference>
<organism evidence="1 2">
    <name type="scientific">Candidatus Shapirobacteria bacterium CG10_big_fil_rev_8_21_14_0_10_48_15</name>
    <dbReference type="NCBI Taxonomy" id="1974484"/>
    <lineage>
        <taxon>Bacteria</taxon>
        <taxon>Candidatus Shapironibacteriota</taxon>
    </lineage>
</organism>
<gene>
    <name evidence="1" type="ORF">COU97_02260</name>
</gene>